<dbReference type="Gene3D" id="3.90.660.10">
    <property type="match status" value="1"/>
</dbReference>
<dbReference type="GO" id="GO:0046592">
    <property type="term" value="F:polyamine oxidase activity"/>
    <property type="evidence" value="ECO:0007669"/>
    <property type="project" value="TreeGrafter"/>
</dbReference>
<dbReference type="Gene3D" id="3.50.50.60">
    <property type="entry name" value="FAD/NAD(P)-binding domain"/>
    <property type="match status" value="2"/>
</dbReference>
<feature type="domain" description="Amine oxidase" evidence="1">
    <location>
        <begin position="11"/>
        <end position="86"/>
    </location>
</feature>
<dbReference type="STRING" id="407821.A0A087THN3"/>
<dbReference type="Proteomes" id="UP000054359">
    <property type="component" value="Unassembled WGS sequence"/>
</dbReference>
<dbReference type="AlphaFoldDB" id="A0A087THN3"/>
<accession>A0A087THN3</accession>
<protein>
    <submittedName>
        <fullName evidence="2">Spermine oxidase</fullName>
    </submittedName>
</protein>
<gene>
    <name evidence="2" type="ORF">X975_07094</name>
</gene>
<dbReference type="OrthoDB" id="5046242at2759"/>
<dbReference type="InterPro" id="IPR002937">
    <property type="entry name" value="Amino_oxidase"/>
</dbReference>
<keyword evidence="3" id="KW-1185">Reference proteome</keyword>
<evidence type="ECO:0000313" key="2">
    <source>
        <dbReference type="EMBL" id="KFM64622.1"/>
    </source>
</evidence>
<dbReference type="InterPro" id="IPR050281">
    <property type="entry name" value="Flavin_monoamine_oxidase"/>
</dbReference>
<reference evidence="2 3" key="1">
    <citation type="submission" date="2013-11" db="EMBL/GenBank/DDBJ databases">
        <title>Genome sequencing of Stegodyphus mimosarum.</title>
        <authorList>
            <person name="Bechsgaard J."/>
        </authorList>
    </citation>
    <scope>NUCLEOTIDE SEQUENCE [LARGE SCALE GENOMIC DNA]</scope>
</reference>
<dbReference type="InterPro" id="IPR036188">
    <property type="entry name" value="FAD/NAD-bd_sf"/>
</dbReference>
<evidence type="ECO:0000259" key="1">
    <source>
        <dbReference type="Pfam" id="PF01593"/>
    </source>
</evidence>
<feature type="domain" description="Amine oxidase" evidence="1">
    <location>
        <begin position="132"/>
        <end position="603"/>
    </location>
</feature>
<proteinExistence type="predicted"/>
<dbReference type="PANTHER" id="PTHR10742:SF416">
    <property type="entry name" value="SPERMINE OXIDASE"/>
    <property type="match status" value="1"/>
</dbReference>
<dbReference type="EMBL" id="KK115269">
    <property type="protein sequence ID" value="KFM64622.1"/>
    <property type="molecule type" value="Genomic_DNA"/>
</dbReference>
<sequence>MKYDVTPENEKSSWLLDPTTYGSYSYLSVDCAKANALPSDIAEPEYSNLSSYKHPVLLFAGEASHSSYFSTVHGACESGLREADRLHRHYRCSDVSKLTNICSSEQYKKIELLSYKKSLRDNLKVLIIGAGVAGLTCGLYLSNCNFNDVSILEAQERIGGRISSINYNGSVIELGAQWIHGIENPLYVFSKAYELLADNLNEISYEGKGLFCTPAGAIDKMIVEEVQKVLNDAKIALGESCYPESDIPQSVTEYFSRIFQKYLASCSDDYNRSIKLGLFNWFLTFEMIDNGSDDLSDVSVQSYIEWADCPDDLYHINFKKGFSTLIDILNFQLPDNTVLLNKAVKNVKWHKSFCYDSFNESSLKHRSCDKFPVLVECEDGEKMSADCVIISASVGFLKENMDTFFSPSLPENKIKALYNIGFGTMDKIFLIFDEPFWTSDDHGFQIIWANEDEKSIILQNENPWVRGISGFDVVWKQPNTLLGWIVGAHAKTMESIDEKQVGIICAELLRIFLNKPDIPYPAHVYRSCWFNNQYIRGSYSNRTMAFYQCGATASDIQEPICATYTTKTGKEIQWPILMFAGEAVDDVSFSSAHGAFKSALKSASFLLTACSDIEVYDGDSLD</sequence>
<evidence type="ECO:0000313" key="3">
    <source>
        <dbReference type="Proteomes" id="UP000054359"/>
    </source>
</evidence>
<organism evidence="2 3">
    <name type="scientific">Stegodyphus mimosarum</name>
    <name type="common">African social velvet spider</name>
    <dbReference type="NCBI Taxonomy" id="407821"/>
    <lineage>
        <taxon>Eukaryota</taxon>
        <taxon>Metazoa</taxon>
        <taxon>Ecdysozoa</taxon>
        <taxon>Arthropoda</taxon>
        <taxon>Chelicerata</taxon>
        <taxon>Arachnida</taxon>
        <taxon>Araneae</taxon>
        <taxon>Araneomorphae</taxon>
        <taxon>Entelegynae</taxon>
        <taxon>Eresoidea</taxon>
        <taxon>Eresidae</taxon>
        <taxon>Stegodyphus</taxon>
    </lineage>
</organism>
<dbReference type="SUPFAM" id="SSF54373">
    <property type="entry name" value="FAD-linked reductases, C-terminal domain"/>
    <property type="match status" value="1"/>
</dbReference>
<dbReference type="SUPFAM" id="SSF51905">
    <property type="entry name" value="FAD/NAD(P)-binding domain"/>
    <property type="match status" value="2"/>
</dbReference>
<dbReference type="Pfam" id="PF01593">
    <property type="entry name" value="Amino_oxidase"/>
    <property type="match status" value="2"/>
</dbReference>
<name>A0A087THN3_STEMI</name>
<feature type="non-terminal residue" evidence="2">
    <location>
        <position position="622"/>
    </location>
</feature>
<dbReference type="OMA" id="ATHENYY"/>
<dbReference type="PANTHER" id="PTHR10742">
    <property type="entry name" value="FLAVIN MONOAMINE OXIDASE"/>
    <property type="match status" value="1"/>
</dbReference>